<reference evidence="2 3" key="1">
    <citation type="submission" date="2018-11" db="EMBL/GenBank/DDBJ databases">
        <authorList>
            <consortium name="Pathogen Informatics"/>
        </authorList>
    </citation>
    <scope>NUCLEOTIDE SEQUENCE [LARGE SCALE GENOMIC DNA]</scope>
</reference>
<accession>A0A3P7JTW3</accession>
<organism evidence="2 3">
    <name type="scientific">Strongylus vulgaris</name>
    <name type="common">Blood worm</name>
    <dbReference type="NCBI Taxonomy" id="40348"/>
    <lineage>
        <taxon>Eukaryota</taxon>
        <taxon>Metazoa</taxon>
        <taxon>Ecdysozoa</taxon>
        <taxon>Nematoda</taxon>
        <taxon>Chromadorea</taxon>
        <taxon>Rhabditida</taxon>
        <taxon>Rhabditina</taxon>
        <taxon>Rhabditomorpha</taxon>
        <taxon>Strongyloidea</taxon>
        <taxon>Strongylidae</taxon>
        <taxon>Strongylus</taxon>
    </lineage>
</organism>
<keyword evidence="3" id="KW-1185">Reference proteome</keyword>
<feature type="domain" description="Ig-like" evidence="1">
    <location>
        <begin position="62"/>
        <end position="125"/>
    </location>
</feature>
<protein>
    <recommendedName>
        <fullName evidence="1">Ig-like domain-containing protein</fullName>
    </recommendedName>
</protein>
<dbReference type="InterPro" id="IPR013783">
    <property type="entry name" value="Ig-like_fold"/>
</dbReference>
<evidence type="ECO:0000313" key="2">
    <source>
        <dbReference type="EMBL" id="VDM83379.1"/>
    </source>
</evidence>
<dbReference type="EMBL" id="UYYB01122760">
    <property type="protein sequence ID" value="VDM83379.1"/>
    <property type="molecule type" value="Genomic_DNA"/>
</dbReference>
<sequence>MRTLFTAELTFLHRQPSHSCVRSPVQEGDRYLYKKCCSIQGKGGGKAWDGEGTGMGSSPCAPRLISHAPAEVFFHTRADADYVVLPCSAEGNPSPEITWFKNDIDVVSYLLIILVDIRTQKLRQCLQLQKKSCPAKENA</sequence>
<dbReference type="InterPro" id="IPR036179">
    <property type="entry name" value="Ig-like_dom_sf"/>
</dbReference>
<dbReference type="PROSITE" id="PS50835">
    <property type="entry name" value="IG_LIKE"/>
    <property type="match status" value="1"/>
</dbReference>
<dbReference type="InterPro" id="IPR007110">
    <property type="entry name" value="Ig-like_dom"/>
</dbReference>
<proteinExistence type="predicted"/>
<dbReference type="AlphaFoldDB" id="A0A3P7JTW3"/>
<dbReference type="Gene3D" id="2.60.40.10">
    <property type="entry name" value="Immunoglobulins"/>
    <property type="match status" value="1"/>
</dbReference>
<gene>
    <name evidence="2" type="ORF">SVUK_LOCUS18377</name>
</gene>
<evidence type="ECO:0000259" key="1">
    <source>
        <dbReference type="PROSITE" id="PS50835"/>
    </source>
</evidence>
<name>A0A3P7JTW3_STRVU</name>
<dbReference type="SUPFAM" id="SSF48726">
    <property type="entry name" value="Immunoglobulin"/>
    <property type="match status" value="1"/>
</dbReference>
<evidence type="ECO:0000313" key="3">
    <source>
        <dbReference type="Proteomes" id="UP000270094"/>
    </source>
</evidence>
<dbReference type="Proteomes" id="UP000270094">
    <property type="component" value="Unassembled WGS sequence"/>
</dbReference>
<dbReference type="CDD" id="cd00096">
    <property type="entry name" value="Ig"/>
    <property type="match status" value="1"/>
</dbReference>
<dbReference type="OrthoDB" id="428111at2759"/>